<feature type="compositionally biased region" description="Basic and acidic residues" evidence="1">
    <location>
        <begin position="30"/>
        <end position="41"/>
    </location>
</feature>
<reference evidence="2" key="1">
    <citation type="journal article" date="2020" name="Cell">
        <title>Large-Scale Comparative Analyses of Tick Genomes Elucidate Their Genetic Diversity and Vector Capacities.</title>
        <authorList>
            <consortium name="Tick Genome and Microbiome Consortium (TIGMIC)"/>
            <person name="Jia N."/>
            <person name="Wang J."/>
            <person name="Shi W."/>
            <person name="Du L."/>
            <person name="Sun Y."/>
            <person name="Zhan W."/>
            <person name="Jiang J.F."/>
            <person name="Wang Q."/>
            <person name="Zhang B."/>
            <person name="Ji P."/>
            <person name="Bell-Sakyi L."/>
            <person name="Cui X.M."/>
            <person name="Yuan T.T."/>
            <person name="Jiang B.G."/>
            <person name="Yang W.F."/>
            <person name="Lam T.T."/>
            <person name="Chang Q.C."/>
            <person name="Ding S.J."/>
            <person name="Wang X.J."/>
            <person name="Zhu J.G."/>
            <person name="Ruan X.D."/>
            <person name="Zhao L."/>
            <person name="Wei J.T."/>
            <person name="Ye R.Z."/>
            <person name="Que T.C."/>
            <person name="Du C.H."/>
            <person name="Zhou Y.H."/>
            <person name="Cheng J.X."/>
            <person name="Dai P.F."/>
            <person name="Guo W.B."/>
            <person name="Han X.H."/>
            <person name="Huang E.J."/>
            <person name="Li L.F."/>
            <person name="Wei W."/>
            <person name="Gao Y.C."/>
            <person name="Liu J.Z."/>
            <person name="Shao H.Z."/>
            <person name="Wang X."/>
            <person name="Wang C.C."/>
            <person name="Yang T.C."/>
            <person name="Huo Q.B."/>
            <person name="Li W."/>
            <person name="Chen H.Y."/>
            <person name="Chen S.E."/>
            <person name="Zhou L.G."/>
            <person name="Ni X.B."/>
            <person name="Tian J.H."/>
            <person name="Sheng Y."/>
            <person name="Liu T."/>
            <person name="Pan Y.S."/>
            <person name="Xia L.Y."/>
            <person name="Li J."/>
            <person name="Zhao F."/>
            <person name="Cao W.C."/>
        </authorList>
    </citation>
    <scope>NUCLEOTIDE SEQUENCE</scope>
    <source>
        <strain evidence="2">Rsan-2018</strain>
    </source>
</reference>
<dbReference type="AlphaFoldDB" id="A0A9D4QFJ3"/>
<proteinExistence type="predicted"/>
<evidence type="ECO:0000313" key="2">
    <source>
        <dbReference type="EMBL" id="KAH7976859.1"/>
    </source>
</evidence>
<feature type="region of interest" description="Disordered" evidence="1">
    <location>
        <begin position="122"/>
        <end position="221"/>
    </location>
</feature>
<dbReference type="EMBL" id="JABSTV010001246">
    <property type="protein sequence ID" value="KAH7976859.1"/>
    <property type="molecule type" value="Genomic_DNA"/>
</dbReference>
<accession>A0A9D4QFJ3</accession>
<dbReference type="Proteomes" id="UP000821837">
    <property type="component" value="Chromosome 10"/>
</dbReference>
<feature type="region of interest" description="Disordered" evidence="1">
    <location>
        <begin position="18"/>
        <end position="64"/>
    </location>
</feature>
<gene>
    <name evidence="2" type="ORF">HPB52_020690</name>
</gene>
<evidence type="ECO:0000313" key="3">
    <source>
        <dbReference type="Proteomes" id="UP000821837"/>
    </source>
</evidence>
<keyword evidence="3" id="KW-1185">Reference proteome</keyword>
<feature type="compositionally biased region" description="Low complexity" evidence="1">
    <location>
        <begin position="292"/>
        <end position="303"/>
    </location>
</feature>
<feature type="region of interest" description="Disordered" evidence="1">
    <location>
        <begin position="81"/>
        <end position="100"/>
    </location>
</feature>
<comment type="caution">
    <text evidence="2">The sequence shown here is derived from an EMBL/GenBank/DDBJ whole genome shotgun (WGS) entry which is preliminary data.</text>
</comment>
<feature type="compositionally biased region" description="Basic and acidic residues" evidence="1">
    <location>
        <begin position="187"/>
        <end position="197"/>
    </location>
</feature>
<reference evidence="2" key="2">
    <citation type="submission" date="2021-09" db="EMBL/GenBank/DDBJ databases">
        <authorList>
            <person name="Jia N."/>
            <person name="Wang J."/>
            <person name="Shi W."/>
            <person name="Du L."/>
            <person name="Sun Y."/>
            <person name="Zhan W."/>
            <person name="Jiang J."/>
            <person name="Wang Q."/>
            <person name="Zhang B."/>
            <person name="Ji P."/>
            <person name="Sakyi L.B."/>
            <person name="Cui X."/>
            <person name="Yuan T."/>
            <person name="Jiang B."/>
            <person name="Yang W."/>
            <person name="Lam T.T.-Y."/>
            <person name="Chang Q."/>
            <person name="Ding S."/>
            <person name="Wang X."/>
            <person name="Zhu J."/>
            <person name="Ruan X."/>
            <person name="Zhao L."/>
            <person name="Wei J."/>
            <person name="Que T."/>
            <person name="Du C."/>
            <person name="Cheng J."/>
            <person name="Dai P."/>
            <person name="Han X."/>
            <person name="Huang E."/>
            <person name="Gao Y."/>
            <person name="Liu J."/>
            <person name="Shao H."/>
            <person name="Ye R."/>
            <person name="Li L."/>
            <person name="Wei W."/>
            <person name="Wang X."/>
            <person name="Wang C."/>
            <person name="Huo Q."/>
            <person name="Li W."/>
            <person name="Guo W."/>
            <person name="Chen H."/>
            <person name="Chen S."/>
            <person name="Zhou L."/>
            <person name="Zhou L."/>
            <person name="Ni X."/>
            <person name="Tian J."/>
            <person name="Zhou Y."/>
            <person name="Sheng Y."/>
            <person name="Liu T."/>
            <person name="Pan Y."/>
            <person name="Xia L."/>
            <person name="Li J."/>
            <person name="Zhao F."/>
            <person name="Cao W."/>
        </authorList>
    </citation>
    <scope>NUCLEOTIDE SEQUENCE</scope>
    <source>
        <strain evidence="2">Rsan-2018</strain>
        <tissue evidence="2">Larvae</tissue>
    </source>
</reference>
<sequence>MTVFSCTVRILGARYTASGKGMSKRKSAKSKREAANDHKDAESEEMTVSPRQRSARKTDVGENIKRTVAVTTSRAWIERNSPTDAVARKKTTKRRRQASEDSIITEVISTVSYTVKTKRTYIARAEGHPSSSRKTSSKRKTPRTSRTSSLAKSSNNTLHRRKSQRPRSLSASTLSRRGRSRKKVNGKQKEPSPKEGIWEYQAQWKTPEERSASPKGNDISEEHPRAVAALARVIPRVKGNQAAALLTGTADGSLLIDGIVCQVVCHQAVTGEVSTQLKGDTRRPVASRGKAAAEASTGLASAGVTSHGGPVGSGGQEASHCVTEQAAVVTHPLVEEDALRQEERQPRVTGKNENLIIRQLLEKASTLKQSVIDQHCQGQAQETGPFQSKLTEQHER</sequence>
<organism evidence="2 3">
    <name type="scientific">Rhipicephalus sanguineus</name>
    <name type="common">Brown dog tick</name>
    <name type="synonym">Ixodes sanguineus</name>
    <dbReference type="NCBI Taxonomy" id="34632"/>
    <lineage>
        <taxon>Eukaryota</taxon>
        <taxon>Metazoa</taxon>
        <taxon>Ecdysozoa</taxon>
        <taxon>Arthropoda</taxon>
        <taxon>Chelicerata</taxon>
        <taxon>Arachnida</taxon>
        <taxon>Acari</taxon>
        <taxon>Parasitiformes</taxon>
        <taxon>Ixodida</taxon>
        <taxon>Ixodoidea</taxon>
        <taxon>Ixodidae</taxon>
        <taxon>Rhipicephalinae</taxon>
        <taxon>Rhipicephalus</taxon>
        <taxon>Rhipicephalus</taxon>
    </lineage>
</organism>
<name>A0A9D4QFJ3_RHISA</name>
<protein>
    <submittedName>
        <fullName evidence="2">Uncharacterized protein</fullName>
    </submittedName>
</protein>
<feature type="region of interest" description="Disordered" evidence="1">
    <location>
        <begin position="289"/>
        <end position="317"/>
    </location>
</feature>
<evidence type="ECO:0000256" key="1">
    <source>
        <dbReference type="SAM" id="MobiDB-lite"/>
    </source>
</evidence>
<feature type="compositionally biased region" description="Polar residues" evidence="1">
    <location>
        <begin position="166"/>
        <end position="175"/>
    </location>
</feature>
<feature type="region of interest" description="Disordered" evidence="1">
    <location>
        <begin position="376"/>
        <end position="396"/>
    </location>
</feature>
<feature type="compositionally biased region" description="Basic and acidic residues" evidence="1">
    <location>
        <begin position="206"/>
        <end position="221"/>
    </location>
</feature>
<feature type="compositionally biased region" description="Polar residues" evidence="1">
    <location>
        <begin position="376"/>
        <end position="390"/>
    </location>
</feature>
<feature type="compositionally biased region" description="Basic residues" evidence="1">
    <location>
        <begin position="176"/>
        <end position="186"/>
    </location>
</feature>